<dbReference type="Pfam" id="PF04149">
    <property type="entry name" value="DUF397"/>
    <property type="match status" value="1"/>
</dbReference>
<evidence type="ECO:0000313" key="2">
    <source>
        <dbReference type="EMBL" id="MCQ8769145.1"/>
    </source>
</evidence>
<protein>
    <submittedName>
        <fullName evidence="2">DUF397 domain-containing protein</fullName>
    </submittedName>
</protein>
<dbReference type="RefSeq" id="WP_168095234.1">
    <property type="nucleotide sequence ID" value="NZ_JAATER010000378.1"/>
</dbReference>
<proteinExistence type="predicted"/>
<reference evidence="2" key="1">
    <citation type="submission" date="2022-06" db="EMBL/GenBank/DDBJ databases">
        <title>WGS of actinobacteria.</title>
        <authorList>
            <person name="Thawai C."/>
        </authorList>
    </citation>
    <scope>NUCLEOTIDE SEQUENCE</scope>
    <source>
        <strain evidence="2">AA8</strain>
    </source>
</reference>
<evidence type="ECO:0000313" key="3">
    <source>
        <dbReference type="Proteomes" id="UP001142374"/>
    </source>
</evidence>
<name>A0A9X2LFQ9_9ACTN</name>
<keyword evidence="3" id="KW-1185">Reference proteome</keyword>
<comment type="caution">
    <text evidence="2">The sequence shown here is derived from an EMBL/GenBank/DDBJ whole genome shotgun (WGS) entry which is preliminary data.</text>
</comment>
<dbReference type="EMBL" id="JANIID010000003">
    <property type="protein sequence ID" value="MCQ8769145.1"/>
    <property type="molecule type" value="Genomic_DNA"/>
</dbReference>
<dbReference type="Proteomes" id="UP001142374">
    <property type="component" value="Unassembled WGS sequence"/>
</dbReference>
<dbReference type="AlphaFoldDB" id="A0A9X2LFQ9"/>
<accession>A0A9X2LFQ9</accession>
<dbReference type="InterPro" id="IPR007278">
    <property type="entry name" value="DUF397"/>
</dbReference>
<feature type="domain" description="DUF397" evidence="1">
    <location>
        <begin position="10"/>
        <end position="66"/>
    </location>
</feature>
<sequence length="70" mass="7571">MPEIPAIKSAPWRKSSYSNAGGNCVEVAGLTQNSPARIGIRDSKDTSIPSLHVHPSAWTSFLHEVRSGRL</sequence>
<organism evidence="2 3">
    <name type="scientific">Streptomyces telluris</name>
    <dbReference type="NCBI Taxonomy" id="2720021"/>
    <lineage>
        <taxon>Bacteria</taxon>
        <taxon>Bacillati</taxon>
        <taxon>Actinomycetota</taxon>
        <taxon>Actinomycetes</taxon>
        <taxon>Kitasatosporales</taxon>
        <taxon>Streptomycetaceae</taxon>
        <taxon>Streptomyces</taxon>
    </lineage>
</organism>
<gene>
    <name evidence="2" type="ORF">NQU55_05030</name>
</gene>
<evidence type="ECO:0000259" key="1">
    <source>
        <dbReference type="Pfam" id="PF04149"/>
    </source>
</evidence>